<sequence>MFHRWLIDSSRPQTDNSTSSLESFSRTIANVTAFSRQGPRPIQFCLLSHLKGPSGPGGGNIETSLNSLVSFNAIRVIEYPEEHLSVVMTTDHYVQLAKQQATQAYRDIAAGTTSIQKSDVASVFAQFEHLLLPMTAVSTIPASYAEKLFTSGSAPRILGEYGLMHGGTMQDRGLVYRLTIPGFKTLKEQIIAGRKALFERLKKAGMEGDSSVLRSNAKPLKGSSFDPSFHVLDLVGDGVAMVTAIGGRPTLRLVNPLFDV</sequence>
<dbReference type="EMBL" id="JAHDYR010000009">
    <property type="protein sequence ID" value="KAG9395620.1"/>
    <property type="molecule type" value="Genomic_DNA"/>
</dbReference>
<feature type="compositionally biased region" description="Polar residues" evidence="1">
    <location>
        <begin position="10"/>
        <end position="20"/>
    </location>
</feature>
<dbReference type="Proteomes" id="UP000717585">
    <property type="component" value="Unassembled WGS sequence"/>
</dbReference>
<comment type="caution">
    <text evidence="2">The sequence shown here is derived from an EMBL/GenBank/DDBJ whole genome shotgun (WGS) entry which is preliminary data.</text>
</comment>
<gene>
    <name evidence="2" type="ORF">J8273_2815</name>
</gene>
<evidence type="ECO:0000313" key="3">
    <source>
        <dbReference type="Proteomes" id="UP000717585"/>
    </source>
</evidence>
<evidence type="ECO:0000256" key="1">
    <source>
        <dbReference type="SAM" id="MobiDB-lite"/>
    </source>
</evidence>
<evidence type="ECO:0000313" key="2">
    <source>
        <dbReference type="EMBL" id="KAG9395620.1"/>
    </source>
</evidence>
<protein>
    <submittedName>
        <fullName evidence="2">Uncharacterized protein</fullName>
    </submittedName>
</protein>
<feature type="region of interest" description="Disordered" evidence="1">
    <location>
        <begin position="1"/>
        <end position="20"/>
    </location>
</feature>
<organism evidence="2 3">
    <name type="scientific">Carpediemonas membranifera</name>
    <dbReference type="NCBI Taxonomy" id="201153"/>
    <lineage>
        <taxon>Eukaryota</taxon>
        <taxon>Metamonada</taxon>
        <taxon>Carpediemonas-like organisms</taxon>
        <taxon>Carpediemonas</taxon>
    </lineage>
</organism>
<keyword evidence="3" id="KW-1185">Reference proteome</keyword>
<name>A0A8J6EAX3_9EUKA</name>
<accession>A0A8J6EAX3</accession>
<proteinExistence type="predicted"/>
<reference evidence="2" key="1">
    <citation type="submission" date="2021-05" db="EMBL/GenBank/DDBJ databases">
        <title>A free-living protist that lacks canonical eukaryotic 1 DNA replication and segregation systems.</title>
        <authorList>
            <person name="Salas-Leiva D.E."/>
            <person name="Tromer E.C."/>
            <person name="Curtis B.A."/>
            <person name="Jerlstrom-Hultqvist J."/>
            <person name="Kolisko M."/>
            <person name="Yi Z."/>
            <person name="Salas-Leiva J.S."/>
            <person name="Gallot-Lavallee L."/>
            <person name="Kops G.J.P.L."/>
            <person name="Archibald J.M."/>
            <person name="Simpson A.G.B."/>
            <person name="Roger A.J."/>
        </authorList>
    </citation>
    <scope>NUCLEOTIDE SEQUENCE</scope>
    <source>
        <strain evidence="2">BICM</strain>
    </source>
</reference>
<dbReference type="AlphaFoldDB" id="A0A8J6EAX3"/>